<evidence type="ECO:0000256" key="1">
    <source>
        <dbReference type="SAM" id="MobiDB-lite"/>
    </source>
</evidence>
<feature type="region of interest" description="Disordered" evidence="1">
    <location>
        <begin position="1"/>
        <end position="31"/>
    </location>
</feature>
<feature type="compositionally biased region" description="Basic residues" evidence="1">
    <location>
        <begin position="1"/>
        <end position="11"/>
    </location>
</feature>
<protein>
    <submittedName>
        <fullName evidence="2">Blast:Slender lobes-like protein</fullName>
    </submittedName>
</protein>
<dbReference type="STRING" id="7266.A0A3B0KTF6"/>
<evidence type="ECO:0000313" key="2">
    <source>
        <dbReference type="EMBL" id="SPP88531.1"/>
    </source>
</evidence>
<dbReference type="AlphaFoldDB" id="A0A3B0KTF6"/>
<evidence type="ECO:0000313" key="3">
    <source>
        <dbReference type="Proteomes" id="UP000268350"/>
    </source>
</evidence>
<reference evidence="3" key="1">
    <citation type="submission" date="2018-01" db="EMBL/GenBank/DDBJ databases">
        <authorList>
            <person name="Alioto T."/>
            <person name="Alioto T."/>
        </authorList>
    </citation>
    <scope>NUCLEOTIDE SEQUENCE [LARGE SCALE GENOMIC DNA]</scope>
</reference>
<sequence length="101" mass="11054">MKTTTTRKQKQKSQLVSPVKSSAEENHRKSPVVKRINTSAGSVTLDDAPEPCIELIRTRSGIMHTQAKVFPRGVQLAGAQSLFRNASQPPALPRSQSSESR</sequence>
<name>A0A3B0KTF6_DROGU</name>
<dbReference type="Proteomes" id="UP000268350">
    <property type="component" value="Unassembled WGS sequence"/>
</dbReference>
<keyword evidence="3" id="KW-1185">Reference proteome</keyword>
<accession>A0A3B0KTF6</accession>
<proteinExistence type="predicted"/>
<organism evidence="2 3">
    <name type="scientific">Drosophila guanche</name>
    <name type="common">Fruit fly</name>
    <dbReference type="NCBI Taxonomy" id="7266"/>
    <lineage>
        <taxon>Eukaryota</taxon>
        <taxon>Metazoa</taxon>
        <taxon>Ecdysozoa</taxon>
        <taxon>Arthropoda</taxon>
        <taxon>Hexapoda</taxon>
        <taxon>Insecta</taxon>
        <taxon>Pterygota</taxon>
        <taxon>Neoptera</taxon>
        <taxon>Endopterygota</taxon>
        <taxon>Diptera</taxon>
        <taxon>Brachycera</taxon>
        <taxon>Muscomorpha</taxon>
        <taxon>Ephydroidea</taxon>
        <taxon>Drosophilidae</taxon>
        <taxon>Drosophila</taxon>
        <taxon>Sophophora</taxon>
    </lineage>
</organism>
<gene>
    <name evidence="2" type="ORF">DGUA_6G018762</name>
</gene>
<dbReference type="EMBL" id="OUUW01000015">
    <property type="protein sequence ID" value="SPP88531.1"/>
    <property type="molecule type" value="Genomic_DNA"/>
</dbReference>